<dbReference type="Proteomes" id="UP000613075">
    <property type="component" value="Unassembled WGS sequence"/>
</dbReference>
<evidence type="ECO:0000313" key="2">
    <source>
        <dbReference type="Proteomes" id="UP000613075"/>
    </source>
</evidence>
<evidence type="ECO:0000313" key="1">
    <source>
        <dbReference type="EMBL" id="MBE8589980.1"/>
    </source>
</evidence>
<name>A0ABR9SM42_9PSED</name>
<comment type="caution">
    <text evidence="1">The sequence shown here is derived from an EMBL/GenBank/DDBJ whole genome shotgun (WGS) entry which is preliminary data.</text>
</comment>
<proteinExistence type="predicted"/>
<organism evidence="1 2">
    <name type="scientific">Pseudomonas cyclaminis</name>
    <dbReference type="NCBI Taxonomy" id="2781239"/>
    <lineage>
        <taxon>Bacteria</taxon>
        <taxon>Pseudomonadati</taxon>
        <taxon>Pseudomonadota</taxon>
        <taxon>Gammaproteobacteria</taxon>
        <taxon>Pseudomonadales</taxon>
        <taxon>Pseudomonadaceae</taxon>
        <taxon>Pseudomonas</taxon>
    </lineage>
</organism>
<dbReference type="EMBL" id="JADDUM010000024">
    <property type="protein sequence ID" value="MBE8589980.1"/>
    <property type="molecule type" value="Genomic_DNA"/>
</dbReference>
<reference evidence="1 2" key="1">
    <citation type="submission" date="2020-10" db="EMBL/GenBank/DDBJ databases">
        <title>The draft genomes of Cyclamen pathogen Pseudomonas sp.</title>
        <authorList>
            <person name="Fujikawa T."/>
            <person name="Sawada H."/>
        </authorList>
    </citation>
    <scope>NUCLEOTIDE SEQUENCE [LARGE SCALE GENOMIC DNA]</scope>
    <source>
        <strain evidence="1 2">MAFF 301449</strain>
    </source>
</reference>
<accession>A0ABR9SM42</accession>
<sequence length="146" mass="16373">MTFDFRAPGSLGPIAYEMERAEVRACLGANFRCFKKTFLSTNTLDAFDSQGMNVYYSDNDRVKGVELFRDSKFTWMGESLLGGGYIDLKKFLSDHSINFHPNDSGVEVDAYGVSFYIPDISDEMDEAVVESVYIDFCVGQTSVVPH</sequence>
<gene>
    <name evidence="1" type="ORF">IQK56_03015</name>
</gene>
<keyword evidence="2" id="KW-1185">Reference proteome</keyword>
<protein>
    <submittedName>
        <fullName evidence="1">Uncharacterized protein</fullName>
    </submittedName>
</protein>
<dbReference type="RefSeq" id="WP_193862301.1">
    <property type="nucleotide sequence ID" value="NZ_JADDUM010000024.1"/>
</dbReference>